<dbReference type="Proteomes" id="UP000239068">
    <property type="component" value="Unassembled WGS sequence"/>
</dbReference>
<evidence type="ECO:0000313" key="2">
    <source>
        <dbReference type="EMBL" id="PQJ82745.1"/>
    </source>
</evidence>
<feature type="transmembrane region" description="Helical" evidence="1">
    <location>
        <begin position="6"/>
        <end position="25"/>
    </location>
</feature>
<organism evidence="2 3">
    <name type="scientific">Polaribacter glomeratus</name>
    <dbReference type="NCBI Taxonomy" id="102"/>
    <lineage>
        <taxon>Bacteria</taxon>
        <taxon>Pseudomonadati</taxon>
        <taxon>Bacteroidota</taxon>
        <taxon>Flavobacteriia</taxon>
        <taxon>Flavobacteriales</taxon>
        <taxon>Flavobacteriaceae</taxon>
    </lineage>
</organism>
<reference evidence="2 3" key="1">
    <citation type="submission" date="2016-12" db="EMBL/GenBank/DDBJ databases">
        <title>Trade-off between light-utilization and light-protection in marine flavobacteria.</title>
        <authorList>
            <person name="Kumagai Y."/>
            <person name="Yoshizawa S."/>
            <person name="Kogure K."/>
            <person name="Iwasaki W."/>
        </authorList>
    </citation>
    <scope>NUCLEOTIDE SEQUENCE [LARGE SCALE GENOMIC DNA]</scope>
    <source>
        <strain evidence="2 3">ATCC 43844</strain>
    </source>
</reference>
<accession>A0A2S7WYW6</accession>
<protein>
    <recommendedName>
        <fullName evidence="4">DUF2306 domain-containing protein</fullName>
    </recommendedName>
</protein>
<feature type="transmembrane region" description="Helical" evidence="1">
    <location>
        <begin position="100"/>
        <end position="119"/>
    </location>
</feature>
<evidence type="ECO:0008006" key="4">
    <source>
        <dbReference type="Google" id="ProtNLM"/>
    </source>
</evidence>
<dbReference type="Pfam" id="PF10067">
    <property type="entry name" value="DUF2306"/>
    <property type="match status" value="1"/>
</dbReference>
<gene>
    <name evidence="2" type="ORF">BTO16_09220</name>
</gene>
<dbReference type="OrthoDB" id="6385003at2"/>
<evidence type="ECO:0000256" key="1">
    <source>
        <dbReference type="SAM" id="Phobius"/>
    </source>
</evidence>
<comment type="caution">
    <text evidence="2">The sequence shown here is derived from an EMBL/GenBank/DDBJ whole genome shotgun (WGS) entry which is preliminary data.</text>
</comment>
<feature type="transmembrane region" description="Helical" evidence="1">
    <location>
        <begin position="37"/>
        <end position="57"/>
    </location>
</feature>
<dbReference type="AlphaFoldDB" id="A0A2S7WYW6"/>
<sequence>MDYKYLMYAHLATVVPCFFMGAYLLSVKKGTPFHKLLGKIYMSLMMITAIITLFMPADVGPQFFNHFGYIHLFSFLTLYSVPTAIIAVKKGQVKKHKLKMILLYVGAIIIAGGFTFTPGRYLHSVFFGN</sequence>
<evidence type="ECO:0000313" key="3">
    <source>
        <dbReference type="Proteomes" id="UP000239068"/>
    </source>
</evidence>
<dbReference type="InterPro" id="IPR018750">
    <property type="entry name" value="DUF2306_membrane"/>
</dbReference>
<keyword evidence="1" id="KW-0472">Membrane</keyword>
<proteinExistence type="predicted"/>
<feature type="transmembrane region" description="Helical" evidence="1">
    <location>
        <begin position="69"/>
        <end position="88"/>
    </location>
</feature>
<dbReference type="RefSeq" id="WP_105021294.1">
    <property type="nucleotide sequence ID" value="NZ_MSCM01000001.1"/>
</dbReference>
<name>A0A2S7WYW6_9FLAO</name>
<dbReference type="EMBL" id="MSCM01000001">
    <property type="protein sequence ID" value="PQJ82745.1"/>
    <property type="molecule type" value="Genomic_DNA"/>
</dbReference>
<keyword evidence="1" id="KW-1133">Transmembrane helix</keyword>
<keyword evidence="1" id="KW-0812">Transmembrane</keyword>
<keyword evidence="3" id="KW-1185">Reference proteome</keyword>